<feature type="transmembrane region" description="Helical" evidence="2">
    <location>
        <begin position="37"/>
        <end position="61"/>
    </location>
</feature>
<name>A0A1S2VJA5_9BACT</name>
<reference evidence="4 5" key="1">
    <citation type="submission" date="2016-10" db="EMBL/GenBank/DDBJ databases">
        <title>Arsenicibacter rosenii gen. nov., sp. nov., an efficient arsenic-methylating bacterium isolated from an arsenic-contaminated paddy soil.</title>
        <authorList>
            <person name="Huang K."/>
        </authorList>
    </citation>
    <scope>NUCLEOTIDE SEQUENCE [LARGE SCALE GENOMIC DNA]</scope>
    <source>
        <strain evidence="4 5">SM-1</strain>
    </source>
</reference>
<gene>
    <name evidence="4" type="ORF">BLX24_11240</name>
</gene>
<evidence type="ECO:0000256" key="1">
    <source>
        <dbReference type="ARBA" id="ARBA00006464"/>
    </source>
</evidence>
<comment type="caution">
    <text evidence="4">The sequence shown here is derived from an EMBL/GenBank/DDBJ whole genome shotgun (WGS) entry which is preliminary data.</text>
</comment>
<keyword evidence="5" id="KW-1185">Reference proteome</keyword>
<evidence type="ECO:0000259" key="3">
    <source>
        <dbReference type="Pfam" id="PF02397"/>
    </source>
</evidence>
<organism evidence="4 5">
    <name type="scientific">Arsenicibacter rosenii</name>
    <dbReference type="NCBI Taxonomy" id="1750698"/>
    <lineage>
        <taxon>Bacteria</taxon>
        <taxon>Pseudomonadati</taxon>
        <taxon>Bacteroidota</taxon>
        <taxon>Cytophagia</taxon>
        <taxon>Cytophagales</taxon>
        <taxon>Spirosomataceae</taxon>
        <taxon>Arsenicibacter</taxon>
    </lineage>
</organism>
<keyword evidence="2" id="KW-0812">Transmembrane</keyword>
<evidence type="ECO:0000313" key="5">
    <source>
        <dbReference type="Proteomes" id="UP000181790"/>
    </source>
</evidence>
<proteinExistence type="inferred from homology"/>
<dbReference type="OrthoDB" id="9774190at2"/>
<protein>
    <submittedName>
        <fullName evidence="4">Sugar transferase</fullName>
    </submittedName>
</protein>
<dbReference type="EMBL" id="MORL01000005">
    <property type="protein sequence ID" value="OIN58803.1"/>
    <property type="molecule type" value="Genomic_DNA"/>
</dbReference>
<accession>A0A1S2VJA5</accession>
<dbReference type="PANTHER" id="PTHR30576:SF0">
    <property type="entry name" value="UNDECAPRENYL-PHOSPHATE N-ACETYLGALACTOSAMINYL 1-PHOSPHATE TRANSFERASE-RELATED"/>
    <property type="match status" value="1"/>
</dbReference>
<sequence length="223" mass="25854">MISLDSLPTPGLFRPEDRSAETESSLYVRYGKRVFDVVFALLVTVFILSWLLPVAAVCILFSSRGPVFFVQSRTGKNGRKFKCLKLRTMRHEQPGEFRQTTRHDDRVTKVGKVLRKTNLDEMPQFINVLMGQMSVVGPRPHAVAHDAQFWNSFPEYKLRYLVKPGITGLAQVRGARGETETLVKMQHRVRYDLYYRDRQSLLLDMRICWWTVKSMIKGNVNAW</sequence>
<dbReference type="GO" id="GO:0016780">
    <property type="term" value="F:phosphotransferase activity, for other substituted phosphate groups"/>
    <property type="evidence" value="ECO:0007669"/>
    <property type="project" value="TreeGrafter"/>
</dbReference>
<evidence type="ECO:0000313" key="4">
    <source>
        <dbReference type="EMBL" id="OIN58803.1"/>
    </source>
</evidence>
<dbReference type="RefSeq" id="WP_071503255.1">
    <property type="nucleotide sequence ID" value="NZ_MORL01000005.1"/>
</dbReference>
<evidence type="ECO:0000256" key="2">
    <source>
        <dbReference type="SAM" id="Phobius"/>
    </source>
</evidence>
<keyword evidence="4" id="KW-0808">Transferase</keyword>
<keyword evidence="2" id="KW-0472">Membrane</keyword>
<dbReference type="InterPro" id="IPR003362">
    <property type="entry name" value="Bact_transf"/>
</dbReference>
<keyword evidence="2" id="KW-1133">Transmembrane helix</keyword>
<dbReference type="Proteomes" id="UP000181790">
    <property type="component" value="Unassembled WGS sequence"/>
</dbReference>
<dbReference type="AlphaFoldDB" id="A0A1S2VJA5"/>
<comment type="similarity">
    <text evidence="1">Belongs to the bacterial sugar transferase family.</text>
</comment>
<dbReference type="Pfam" id="PF02397">
    <property type="entry name" value="Bac_transf"/>
    <property type="match status" value="1"/>
</dbReference>
<feature type="domain" description="Bacterial sugar transferase" evidence="3">
    <location>
        <begin position="32"/>
        <end position="216"/>
    </location>
</feature>
<dbReference type="PANTHER" id="PTHR30576">
    <property type="entry name" value="COLANIC BIOSYNTHESIS UDP-GLUCOSE LIPID CARRIER TRANSFERASE"/>
    <property type="match status" value="1"/>
</dbReference>